<organism evidence="3 4">
    <name type="scientific">Streptomyces antioxidans</name>
    <dbReference type="NCBI Taxonomy" id="1507734"/>
    <lineage>
        <taxon>Bacteria</taxon>
        <taxon>Bacillati</taxon>
        <taxon>Actinomycetota</taxon>
        <taxon>Actinomycetes</taxon>
        <taxon>Kitasatosporales</taxon>
        <taxon>Streptomycetaceae</taxon>
        <taxon>Streptomyces</taxon>
    </lineage>
</organism>
<evidence type="ECO:0000256" key="2">
    <source>
        <dbReference type="SAM" id="SignalP"/>
    </source>
</evidence>
<sequence>MLTVGVLGLLPAPAFAQSAPAASPERSAQGERANPGVPQRIRLDHPVSVAEALTATQDTGIELADLRFGGNGVVGGYVSVPGESATDQAEKVDKAFRTQFGRAAVAAEVSVPEKTPAATVERLRDLLAGAPTVRVENGPVKLPEKSEAMADKLRTNGENGAGPLANDFDTHLPSWWESEAYERDGQAVIETLLSWDSERGHTPADTPDDWGLEVGVTLYNDDLSWTRPFCFGDGDADADFWATTWETGGVWGTNAPDSSAPYPDYNLWTDPCSQNGLEIGIGYPQKLKPDTSYQLFVQKDLGNLGESAMSGSASIKSNDCNNAGAEPSTNCMGLNTDRDPPDGVDGAAVYVNAGRGWTAPGCTLMIDGADEPIYMENGQFTCNSNS</sequence>
<dbReference type="EMBL" id="LAKD02000027">
    <property type="protein sequence ID" value="OPF80993.1"/>
    <property type="molecule type" value="Genomic_DNA"/>
</dbReference>
<keyword evidence="4" id="KW-1185">Reference proteome</keyword>
<keyword evidence="2" id="KW-0732">Signal</keyword>
<dbReference type="Proteomes" id="UP000033615">
    <property type="component" value="Unassembled WGS sequence"/>
</dbReference>
<proteinExistence type="predicted"/>
<name>A0A1V4D886_9ACTN</name>
<comment type="caution">
    <text evidence="3">The sequence shown here is derived from an EMBL/GenBank/DDBJ whole genome shotgun (WGS) entry which is preliminary data.</text>
</comment>
<feature type="chain" id="PRO_5039472138" evidence="2">
    <location>
        <begin position="17"/>
        <end position="386"/>
    </location>
</feature>
<evidence type="ECO:0000313" key="3">
    <source>
        <dbReference type="EMBL" id="OPF80993.1"/>
    </source>
</evidence>
<reference evidence="3" key="1">
    <citation type="submission" date="2016-12" db="EMBL/GenBank/DDBJ databases">
        <title>Genome sequence of Streptomyces antioxidans MUSC 164.</title>
        <authorList>
            <person name="Lee L.-H."/>
            <person name="Ser H.-L."/>
        </authorList>
    </citation>
    <scope>NUCLEOTIDE SEQUENCE [LARGE SCALE GENOMIC DNA]</scope>
    <source>
        <strain evidence="3">MUSC 164</strain>
    </source>
</reference>
<accession>A0A1V4D886</accession>
<feature type="region of interest" description="Disordered" evidence="1">
    <location>
        <begin position="18"/>
        <end position="41"/>
    </location>
</feature>
<dbReference type="AlphaFoldDB" id="A0A1V4D886"/>
<evidence type="ECO:0000313" key="4">
    <source>
        <dbReference type="Proteomes" id="UP000033615"/>
    </source>
</evidence>
<protein>
    <submittedName>
        <fullName evidence="3">Uncharacterized protein</fullName>
    </submittedName>
</protein>
<evidence type="ECO:0000256" key="1">
    <source>
        <dbReference type="SAM" id="MobiDB-lite"/>
    </source>
</evidence>
<gene>
    <name evidence="3" type="ORF">VT50_0210645</name>
</gene>
<feature type="signal peptide" evidence="2">
    <location>
        <begin position="1"/>
        <end position="16"/>
    </location>
</feature>